<evidence type="ECO:0000313" key="2">
    <source>
        <dbReference type="EMBL" id="MDQ0578263.1"/>
    </source>
</evidence>
<feature type="region of interest" description="Disordered" evidence="1">
    <location>
        <begin position="144"/>
        <end position="185"/>
    </location>
</feature>
<evidence type="ECO:0000256" key="1">
    <source>
        <dbReference type="SAM" id="MobiDB-lite"/>
    </source>
</evidence>
<reference evidence="2 3" key="1">
    <citation type="submission" date="2023-07" db="EMBL/GenBank/DDBJ databases">
        <title>Comparative genomics of wheat-associated soil bacteria to identify genetic determinants of phenazine resistance.</title>
        <authorList>
            <person name="Mouncey N."/>
        </authorList>
    </citation>
    <scope>NUCLEOTIDE SEQUENCE [LARGE SCALE GENOMIC DNA]</scope>
    <source>
        <strain evidence="2 3">B2I6</strain>
    </source>
</reference>
<accession>A0ABU0NHG6</accession>
<organism evidence="2 3">
    <name type="scientific">Streptomyces rishiriensis</name>
    <dbReference type="NCBI Taxonomy" id="68264"/>
    <lineage>
        <taxon>Bacteria</taxon>
        <taxon>Bacillati</taxon>
        <taxon>Actinomycetota</taxon>
        <taxon>Actinomycetes</taxon>
        <taxon>Kitasatosporales</taxon>
        <taxon>Streptomycetaceae</taxon>
        <taxon>Streptomyces</taxon>
    </lineage>
</organism>
<sequence length="185" mass="19961">MLNLRGMSVTKISVDFRLVLALDSDWEVALEASVNLSLGTAHANPSVILKPESQDVAAALTLFGAKVLSAVAFKSGTPRLAFDTGHHLTCSSDMRFDAWQVTGPTGWRHCCLEATSPSGPAQERARPSRGTRCGKHKTCGLFQRTESTRLAQSRPRRSAACRRPISMRQDTERASGEPGVRGPSA</sequence>
<gene>
    <name evidence="2" type="ORF">QF030_000441</name>
</gene>
<dbReference type="InterPro" id="IPR046179">
    <property type="entry name" value="DUF6188"/>
</dbReference>
<dbReference type="Pfam" id="PF19686">
    <property type="entry name" value="DUF6188"/>
    <property type="match status" value="1"/>
</dbReference>
<evidence type="ECO:0000313" key="3">
    <source>
        <dbReference type="Proteomes" id="UP001230654"/>
    </source>
</evidence>
<proteinExistence type="predicted"/>
<comment type="caution">
    <text evidence="2">The sequence shown here is derived from an EMBL/GenBank/DDBJ whole genome shotgun (WGS) entry which is preliminary data.</text>
</comment>
<dbReference type="Proteomes" id="UP001230654">
    <property type="component" value="Unassembled WGS sequence"/>
</dbReference>
<dbReference type="EMBL" id="JAUSWV010000001">
    <property type="protein sequence ID" value="MDQ0578263.1"/>
    <property type="molecule type" value="Genomic_DNA"/>
</dbReference>
<keyword evidence="3" id="KW-1185">Reference proteome</keyword>
<dbReference type="RefSeq" id="WP_373428719.1">
    <property type="nucleotide sequence ID" value="NZ_JAUSWV010000001.1"/>
</dbReference>
<protein>
    <submittedName>
        <fullName evidence="2">Uncharacterized protein</fullName>
    </submittedName>
</protein>
<name>A0ABU0NHG6_STRRH</name>